<feature type="compositionally biased region" description="Basic and acidic residues" evidence="4">
    <location>
        <begin position="504"/>
        <end position="516"/>
    </location>
</feature>
<feature type="region of interest" description="Disordered" evidence="4">
    <location>
        <begin position="482"/>
        <end position="573"/>
    </location>
</feature>
<reference evidence="6" key="1">
    <citation type="submission" date="2022-07" db="EMBL/GenBank/DDBJ databases">
        <title>Genome analysis of Parmales, a sister group of diatoms, reveals the evolutionary specialization of diatoms from phago-mixotrophs to photoautotrophs.</title>
        <authorList>
            <person name="Ban H."/>
            <person name="Sato S."/>
            <person name="Yoshikawa S."/>
            <person name="Kazumasa Y."/>
            <person name="Nakamura Y."/>
            <person name="Ichinomiya M."/>
            <person name="Saitoh K."/>
            <person name="Sato N."/>
            <person name="Blanc-Mathieu R."/>
            <person name="Endo H."/>
            <person name="Kuwata A."/>
            <person name="Ogata H."/>
        </authorList>
    </citation>
    <scope>NUCLEOTIDE SEQUENCE</scope>
</reference>
<dbReference type="AlphaFoldDB" id="A0A9W7E7D3"/>
<gene>
    <name evidence="6" type="ORF">TrRE_jg7504</name>
</gene>
<feature type="compositionally biased region" description="Low complexity" evidence="4">
    <location>
        <begin position="548"/>
        <end position="560"/>
    </location>
</feature>
<keyword evidence="1" id="KW-0479">Metal-binding</keyword>
<keyword evidence="7" id="KW-1185">Reference proteome</keyword>
<feature type="domain" description="EF-hand" evidence="5">
    <location>
        <begin position="106"/>
        <end position="141"/>
    </location>
</feature>
<evidence type="ECO:0000313" key="6">
    <source>
        <dbReference type="EMBL" id="GMH71074.1"/>
    </source>
</evidence>
<dbReference type="OrthoDB" id="444540at2759"/>
<protein>
    <recommendedName>
        <fullName evidence="5">EF-hand domain-containing protein</fullName>
    </recommendedName>
</protein>
<dbReference type="PROSITE" id="PS00018">
    <property type="entry name" value="EF_HAND_1"/>
    <property type="match status" value="3"/>
</dbReference>
<sequence>MSFHALTQALRRVEEMTGPIDQAAPASVSPMPFEDEYFIGCPNDFDLVELEKKPHLEKALDKIRAVAGSMDKTMLDKQERIKQMDFGSMDRKGFGELLSSLFNIKINRHELAALQRYFDKDGDGTVDFVEFKTLFFKLVRSGQAAVKDKQKRAALRVKRKMDKLAREHQDRHCKPRGAKVDTNFKEKHKVQALRKVAKAASVFEFGQRDNPLKVFEGTLDPTSFRDQLFNVFRIRLTPSQLGALLSHFDGDGDGTIDGTEFKLEFCRISEAAKKAMKLANEQQALKVRTHYDALQERSLAKFNKAPQAKISFDFQEMDYKSAMKKLGRVALFYDPERAQSTRGFEGLLDPFAFKQQLQRCFSLHFNPKELGAIVDHFDKDKNGFIDGSEFLVGFYTLSQKEKRRERLKVKADSETRGILLEKTVAKLRKKINSNKKLPRIKKPANWMPKNIDRVKTAAALDVSDDIRLGKLLSISMEETKSIYGRNPRPGKSRTRVLDPIPDPPRFHESPKDREDPEEHDEPEEPKEPEETDEPAIPSPSADEKSLGSSYGSESFEAESSSPPPPPKMVVSISEGSPCFSMRYTVRLLPINKQRTF</sequence>
<dbReference type="Gene3D" id="1.10.238.10">
    <property type="entry name" value="EF-hand"/>
    <property type="match status" value="2"/>
</dbReference>
<dbReference type="InterPro" id="IPR011992">
    <property type="entry name" value="EF-hand-dom_pair"/>
</dbReference>
<dbReference type="Pfam" id="PF13833">
    <property type="entry name" value="EF-hand_8"/>
    <property type="match status" value="3"/>
</dbReference>
<dbReference type="InterPro" id="IPR018247">
    <property type="entry name" value="EF_Hand_1_Ca_BS"/>
</dbReference>
<keyword evidence="3" id="KW-0106">Calcium</keyword>
<dbReference type="SMART" id="SM00054">
    <property type="entry name" value="EFh"/>
    <property type="match status" value="3"/>
</dbReference>
<evidence type="ECO:0000256" key="2">
    <source>
        <dbReference type="ARBA" id="ARBA00022737"/>
    </source>
</evidence>
<dbReference type="GO" id="GO:0005509">
    <property type="term" value="F:calcium ion binding"/>
    <property type="evidence" value="ECO:0007669"/>
    <property type="project" value="InterPro"/>
</dbReference>
<dbReference type="InterPro" id="IPR051581">
    <property type="entry name" value="Ca-bind"/>
</dbReference>
<feature type="compositionally biased region" description="Acidic residues" evidence="4">
    <location>
        <begin position="517"/>
        <end position="533"/>
    </location>
</feature>
<proteinExistence type="predicted"/>
<dbReference type="InterPro" id="IPR002048">
    <property type="entry name" value="EF_hand_dom"/>
</dbReference>
<evidence type="ECO:0000256" key="1">
    <source>
        <dbReference type="ARBA" id="ARBA00022723"/>
    </source>
</evidence>
<dbReference type="PROSITE" id="PS50222">
    <property type="entry name" value="EF_HAND_2"/>
    <property type="match status" value="3"/>
</dbReference>
<dbReference type="EMBL" id="BRXZ01004233">
    <property type="protein sequence ID" value="GMH71074.1"/>
    <property type="molecule type" value="Genomic_DNA"/>
</dbReference>
<evidence type="ECO:0000256" key="4">
    <source>
        <dbReference type="SAM" id="MobiDB-lite"/>
    </source>
</evidence>
<dbReference type="PANTHER" id="PTHR34524">
    <property type="entry name" value="CALCYPHOSIN"/>
    <property type="match status" value="1"/>
</dbReference>
<name>A0A9W7E7D3_9STRA</name>
<accession>A0A9W7E7D3</accession>
<organism evidence="6 7">
    <name type="scientific">Triparma retinervis</name>
    <dbReference type="NCBI Taxonomy" id="2557542"/>
    <lineage>
        <taxon>Eukaryota</taxon>
        <taxon>Sar</taxon>
        <taxon>Stramenopiles</taxon>
        <taxon>Ochrophyta</taxon>
        <taxon>Bolidophyceae</taxon>
        <taxon>Parmales</taxon>
        <taxon>Triparmaceae</taxon>
        <taxon>Triparma</taxon>
    </lineage>
</organism>
<evidence type="ECO:0000313" key="7">
    <source>
        <dbReference type="Proteomes" id="UP001165082"/>
    </source>
</evidence>
<dbReference type="SUPFAM" id="SSF47473">
    <property type="entry name" value="EF-hand"/>
    <property type="match status" value="1"/>
</dbReference>
<dbReference type="Proteomes" id="UP001165082">
    <property type="component" value="Unassembled WGS sequence"/>
</dbReference>
<feature type="domain" description="EF-hand" evidence="5">
    <location>
        <begin position="236"/>
        <end position="271"/>
    </location>
</feature>
<evidence type="ECO:0000256" key="3">
    <source>
        <dbReference type="ARBA" id="ARBA00022837"/>
    </source>
</evidence>
<feature type="domain" description="EF-hand" evidence="5">
    <location>
        <begin position="365"/>
        <end position="400"/>
    </location>
</feature>
<dbReference type="PANTHER" id="PTHR34524:SF6">
    <property type="entry name" value="CALCYPHOSINE LIKE"/>
    <property type="match status" value="1"/>
</dbReference>
<evidence type="ECO:0000259" key="5">
    <source>
        <dbReference type="PROSITE" id="PS50222"/>
    </source>
</evidence>
<keyword evidence="2" id="KW-0677">Repeat</keyword>
<comment type="caution">
    <text evidence="6">The sequence shown here is derived from an EMBL/GenBank/DDBJ whole genome shotgun (WGS) entry which is preliminary data.</text>
</comment>